<dbReference type="Proteomes" id="UP000078272">
    <property type="component" value="Unassembled WGS sequence"/>
</dbReference>
<keyword evidence="3 7" id="KW-0540">Nuclease</keyword>
<organism evidence="9 11">
    <name type="scientific">Aureimonas ureilytica</name>
    <dbReference type="NCBI Taxonomy" id="401562"/>
    <lineage>
        <taxon>Bacteria</taxon>
        <taxon>Pseudomonadati</taxon>
        <taxon>Pseudomonadota</taxon>
        <taxon>Alphaproteobacteria</taxon>
        <taxon>Hyphomicrobiales</taxon>
        <taxon>Aurantimonadaceae</taxon>
        <taxon>Aureimonas</taxon>
    </lineage>
</organism>
<comment type="similarity">
    <text evidence="7">Belongs to the RnpA family.</text>
</comment>
<keyword evidence="12" id="KW-1185">Reference proteome</keyword>
<evidence type="ECO:0000256" key="7">
    <source>
        <dbReference type="HAMAP-Rule" id="MF_00227"/>
    </source>
</evidence>
<dbReference type="GO" id="GO:0001682">
    <property type="term" value="P:tRNA 5'-leader removal"/>
    <property type="evidence" value="ECO:0007669"/>
    <property type="project" value="UniProtKB-UniRule"/>
</dbReference>
<dbReference type="PATRIC" id="fig|401562.3.peg.4015"/>
<dbReference type="InterPro" id="IPR020539">
    <property type="entry name" value="RNase_P_CS"/>
</dbReference>
<dbReference type="InterPro" id="IPR020568">
    <property type="entry name" value="Ribosomal_Su5_D2-typ_SF"/>
</dbReference>
<dbReference type="PROSITE" id="PS00648">
    <property type="entry name" value="RIBONUCLEASE_P"/>
    <property type="match status" value="1"/>
</dbReference>
<evidence type="ECO:0000256" key="2">
    <source>
        <dbReference type="ARBA" id="ARBA00022694"/>
    </source>
</evidence>
<dbReference type="EC" id="3.1.26.5" evidence="7 8"/>
<comment type="caution">
    <text evidence="9">The sequence shown here is derived from an EMBL/GenBank/DDBJ whole genome shotgun (WGS) entry which is preliminary data.</text>
</comment>
<evidence type="ECO:0000313" key="10">
    <source>
        <dbReference type="EMBL" id="KTR06012.1"/>
    </source>
</evidence>
<dbReference type="NCBIfam" id="TIGR00188">
    <property type="entry name" value="rnpA"/>
    <property type="match status" value="1"/>
</dbReference>
<evidence type="ECO:0000256" key="3">
    <source>
        <dbReference type="ARBA" id="ARBA00022722"/>
    </source>
</evidence>
<dbReference type="PANTHER" id="PTHR33992">
    <property type="entry name" value="RIBONUCLEASE P PROTEIN COMPONENT"/>
    <property type="match status" value="1"/>
</dbReference>
<dbReference type="EMBL" id="LDQA01000021">
    <property type="protein sequence ID" value="KTR06012.1"/>
    <property type="molecule type" value="Genomic_DNA"/>
</dbReference>
<reference evidence="11 12" key="1">
    <citation type="journal article" date="2016" name="Front. Microbiol.">
        <title>Genomic Resource of Rice Seed Associated Bacteria.</title>
        <authorList>
            <person name="Midha S."/>
            <person name="Bansal K."/>
            <person name="Sharma S."/>
            <person name="Kumar N."/>
            <person name="Patil P.P."/>
            <person name="Chaudhry V."/>
            <person name="Patil P.B."/>
        </authorList>
    </citation>
    <scope>NUCLEOTIDE SEQUENCE [LARGE SCALE GENOMIC DNA]</scope>
    <source>
        <strain evidence="9 11">NS226</strain>
        <strain evidence="10 12">NS365</strain>
    </source>
</reference>
<accession>A0A175R5W2</accession>
<evidence type="ECO:0000256" key="5">
    <source>
        <dbReference type="ARBA" id="ARBA00022801"/>
    </source>
</evidence>
<evidence type="ECO:0000256" key="4">
    <source>
        <dbReference type="ARBA" id="ARBA00022759"/>
    </source>
</evidence>
<evidence type="ECO:0000256" key="1">
    <source>
        <dbReference type="ARBA" id="ARBA00002663"/>
    </source>
</evidence>
<dbReference type="HAMAP" id="MF_00227">
    <property type="entry name" value="RNase_P"/>
    <property type="match status" value="1"/>
</dbReference>
<dbReference type="InterPro" id="IPR000100">
    <property type="entry name" value="RNase_P"/>
</dbReference>
<dbReference type="SUPFAM" id="SSF54211">
    <property type="entry name" value="Ribosomal protein S5 domain 2-like"/>
    <property type="match status" value="1"/>
</dbReference>
<comment type="subunit">
    <text evidence="7">Consists of a catalytic RNA component (M1 or rnpB) and a protein subunit.</text>
</comment>
<comment type="catalytic activity">
    <reaction evidence="7">
        <text>Endonucleolytic cleavage of RNA, removing 5'-extranucleotides from tRNA precursor.</text>
        <dbReference type="EC" id="3.1.26.5"/>
    </reaction>
</comment>
<evidence type="ECO:0000313" key="9">
    <source>
        <dbReference type="EMBL" id="KTQ85494.1"/>
    </source>
</evidence>
<evidence type="ECO:0000256" key="6">
    <source>
        <dbReference type="ARBA" id="ARBA00022884"/>
    </source>
</evidence>
<keyword evidence="6 7" id="KW-0694">RNA-binding</keyword>
<evidence type="ECO:0000313" key="12">
    <source>
        <dbReference type="Proteomes" id="UP000078529"/>
    </source>
</evidence>
<dbReference type="GO" id="GO:0030677">
    <property type="term" value="C:ribonuclease P complex"/>
    <property type="evidence" value="ECO:0007669"/>
    <property type="project" value="TreeGrafter"/>
</dbReference>
<keyword evidence="5 7" id="KW-0378">Hydrolase</keyword>
<gene>
    <name evidence="7 9" type="primary">rnpA</name>
    <name evidence="9" type="ORF">NS226_19480</name>
    <name evidence="10" type="ORF">NS365_09535</name>
</gene>
<dbReference type="GO" id="GO:0000049">
    <property type="term" value="F:tRNA binding"/>
    <property type="evidence" value="ECO:0007669"/>
    <property type="project" value="UniProtKB-UniRule"/>
</dbReference>
<dbReference type="Gene3D" id="3.30.230.10">
    <property type="match status" value="1"/>
</dbReference>
<keyword evidence="4 7" id="KW-0255">Endonuclease</keyword>
<dbReference type="STRING" id="401562.NS365_09535"/>
<proteinExistence type="inferred from homology"/>
<sequence>MRPARDSPIASRLKTRAEFLAVRKGRRLNGPFFLIEALDRADGAPPRYGLTVTRKVGNAVERNRIRRRLREAIRTRCGADMATGFDYVIVARRDLLSLPFETLTGELSRRVSKVKAAERTSQKPPSGSE</sequence>
<evidence type="ECO:0000313" key="11">
    <source>
        <dbReference type="Proteomes" id="UP000078272"/>
    </source>
</evidence>
<dbReference type="EMBL" id="LDPZ01000057">
    <property type="protein sequence ID" value="KTQ85494.1"/>
    <property type="molecule type" value="Genomic_DNA"/>
</dbReference>
<dbReference type="GO" id="GO:0042781">
    <property type="term" value="F:3'-tRNA processing endoribonuclease activity"/>
    <property type="evidence" value="ECO:0007669"/>
    <property type="project" value="TreeGrafter"/>
</dbReference>
<protein>
    <recommendedName>
        <fullName evidence="7 8">Ribonuclease P protein component</fullName>
        <shortName evidence="7">RNase P protein</shortName>
        <shortName evidence="7">RNaseP protein</shortName>
        <ecNumber evidence="7 8">3.1.26.5</ecNumber>
    </recommendedName>
    <alternativeName>
        <fullName evidence="7">Protein C5</fullName>
    </alternativeName>
</protein>
<dbReference type="GO" id="GO:0004526">
    <property type="term" value="F:ribonuclease P activity"/>
    <property type="evidence" value="ECO:0007669"/>
    <property type="project" value="UniProtKB-UniRule"/>
</dbReference>
<dbReference type="InterPro" id="IPR014721">
    <property type="entry name" value="Ribsml_uS5_D2-typ_fold_subgr"/>
</dbReference>
<comment type="function">
    <text evidence="1 7">RNaseP catalyzes the removal of the 5'-leader sequence from pre-tRNA to produce the mature 5'-terminus. It can also cleave other RNA substrates such as 4.5S RNA. The protein component plays an auxiliary but essential role in vivo by binding to the 5'-leader sequence and broadening the substrate specificity of the ribozyme.</text>
</comment>
<evidence type="ECO:0000256" key="8">
    <source>
        <dbReference type="NCBIfam" id="TIGR00188"/>
    </source>
</evidence>
<keyword evidence="2 7" id="KW-0819">tRNA processing</keyword>
<dbReference type="PANTHER" id="PTHR33992:SF1">
    <property type="entry name" value="RIBONUCLEASE P PROTEIN COMPONENT"/>
    <property type="match status" value="1"/>
</dbReference>
<dbReference type="AlphaFoldDB" id="A0A175R5W2"/>
<dbReference type="Proteomes" id="UP000078529">
    <property type="component" value="Unassembled WGS sequence"/>
</dbReference>
<name>A0A175R5W2_9HYPH</name>
<dbReference type="Pfam" id="PF00825">
    <property type="entry name" value="Ribonuclease_P"/>
    <property type="match status" value="1"/>
</dbReference>